<protein>
    <recommendedName>
        <fullName evidence="2">RGS domain-containing protein</fullName>
    </recommendedName>
</protein>
<accession>A0A8J2IWB0</accession>
<dbReference type="Pfam" id="PF00615">
    <property type="entry name" value="RGS"/>
    <property type="match status" value="1"/>
</dbReference>
<evidence type="ECO:0000259" key="2">
    <source>
        <dbReference type="PROSITE" id="PS50132"/>
    </source>
</evidence>
<gene>
    <name evidence="3" type="ORF">FEQUK3_LOCUS9213</name>
</gene>
<comment type="caution">
    <text evidence="3">The sequence shown here is derived from an EMBL/GenBank/DDBJ whole genome shotgun (WGS) entry which is preliminary data.</text>
</comment>
<dbReference type="PANTHER" id="PTHR10845">
    <property type="entry name" value="REGULATOR OF G PROTEIN SIGNALING"/>
    <property type="match status" value="1"/>
</dbReference>
<dbReference type="Proteomes" id="UP000693738">
    <property type="component" value="Unassembled WGS sequence"/>
</dbReference>
<dbReference type="PANTHER" id="PTHR10845:SF267">
    <property type="entry name" value="REGULATOR OF G PROTEIN SIGNALING DOMAIN PROTEIN (AFU_ORTHOLOGUE AFUA_6G06860)"/>
    <property type="match status" value="1"/>
</dbReference>
<feature type="region of interest" description="Disordered" evidence="1">
    <location>
        <begin position="202"/>
        <end position="269"/>
    </location>
</feature>
<dbReference type="AlphaFoldDB" id="A0A8J2IWB0"/>
<dbReference type="InterPro" id="IPR016137">
    <property type="entry name" value="RGS"/>
</dbReference>
<dbReference type="SMART" id="SM00315">
    <property type="entry name" value="RGS"/>
    <property type="match status" value="1"/>
</dbReference>
<feature type="compositionally biased region" description="Polar residues" evidence="1">
    <location>
        <begin position="355"/>
        <end position="364"/>
    </location>
</feature>
<evidence type="ECO:0000313" key="3">
    <source>
        <dbReference type="EMBL" id="CAG7563506.1"/>
    </source>
</evidence>
<proteinExistence type="predicted"/>
<dbReference type="EMBL" id="CAJSTJ010000158">
    <property type="protein sequence ID" value="CAG7563506.1"/>
    <property type="molecule type" value="Genomic_DNA"/>
</dbReference>
<name>A0A8J2IWB0_FUSEQ</name>
<evidence type="ECO:0000313" key="4">
    <source>
        <dbReference type="Proteomes" id="UP000693738"/>
    </source>
</evidence>
<feature type="region of interest" description="Disordered" evidence="1">
    <location>
        <begin position="1"/>
        <end position="28"/>
    </location>
</feature>
<organism evidence="3 4">
    <name type="scientific">Fusarium equiseti</name>
    <name type="common">Fusarium scirpi</name>
    <dbReference type="NCBI Taxonomy" id="61235"/>
    <lineage>
        <taxon>Eukaryota</taxon>
        <taxon>Fungi</taxon>
        <taxon>Dikarya</taxon>
        <taxon>Ascomycota</taxon>
        <taxon>Pezizomycotina</taxon>
        <taxon>Sordariomycetes</taxon>
        <taxon>Hypocreomycetidae</taxon>
        <taxon>Hypocreales</taxon>
        <taxon>Nectriaceae</taxon>
        <taxon>Fusarium</taxon>
        <taxon>Fusarium incarnatum-equiseti species complex</taxon>
    </lineage>
</organism>
<reference evidence="3" key="1">
    <citation type="submission" date="2021-05" db="EMBL/GenBank/DDBJ databases">
        <authorList>
            <person name="Khan N."/>
        </authorList>
    </citation>
    <scope>NUCLEOTIDE SEQUENCE</scope>
</reference>
<feature type="region of interest" description="Disordered" evidence="1">
    <location>
        <begin position="342"/>
        <end position="377"/>
    </location>
</feature>
<evidence type="ECO:0000256" key="1">
    <source>
        <dbReference type="SAM" id="MobiDB-lite"/>
    </source>
</evidence>
<feature type="domain" description="RGS" evidence="2">
    <location>
        <begin position="83"/>
        <end position="194"/>
    </location>
</feature>
<dbReference type="PROSITE" id="PS50132">
    <property type="entry name" value="RGS"/>
    <property type="match status" value="1"/>
</dbReference>
<dbReference type="CDD" id="cd07440">
    <property type="entry name" value="RGS"/>
    <property type="match status" value="1"/>
</dbReference>
<sequence>MMGVSRSRRQSIDCHGCNIPPPSPQPSSAFEDIFDVDSPISRPVSEAFMSGTSTPNGTTNSRPPSLTEILLDVASPPWTLSAFMAYLSQNHCMESLEFTLDSQRYAAFYNEIITNNPNRTQDDNDRVCVLWEKLMQVYIIPCAPREVNLPARIRDQLLGLPCGPSPPHPAQLDEAGRILYELMNDSLLVPFLQSVATMHVDAPTEEQGRGSRRSSNSNNRMGAPVRSMNSMHHAEPESLTDDSDCNSTPGMEPMTPPTTPPTSEWAFTTSPGGLQRAVAAHNKGWKKMGAKLGFNRKSSRTRSAPTSSHPAEGVCLGPPLHGTLHAADDGWYHNPDLRQGGGFGNGTAAKHDTTRNGVKTSLVQKNIRMRRRLNKPSELVTNMQSLTNNHAAQSSDASSSSRCTDPPLLSISPVCSGGHENVNAVPMADVSNYLPTPASSSEDMGCPSTTSDHQAFRFASPVEDMYGWDAELDRRRSPSRTSMSSAEGCDFALSYRRANGSKHSLLQRVFRVGSSSSMVKMETTT</sequence>